<dbReference type="PANTHER" id="PTHR46124">
    <property type="entry name" value="D-AMINOACYL-TRNA DEACYLASE"/>
    <property type="match status" value="1"/>
</dbReference>
<accession>A0A1F5JE17</accession>
<feature type="binding site" evidence="3">
    <location>
        <position position="8"/>
    </location>
    <ligand>
        <name>a divalent metal cation</name>
        <dbReference type="ChEBI" id="CHEBI:60240"/>
        <label>1</label>
    </ligand>
</feature>
<dbReference type="Pfam" id="PF01026">
    <property type="entry name" value="TatD_DNase"/>
    <property type="match status" value="1"/>
</dbReference>
<dbReference type="InterPro" id="IPR001130">
    <property type="entry name" value="TatD-like"/>
</dbReference>
<proteinExistence type="predicted"/>
<feature type="binding site" evidence="3">
    <location>
        <position position="6"/>
    </location>
    <ligand>
        <name>a divalent metal cation</name>
        <dbReference type="ChEBI" id="CHEBI:60240"/>
        <label>1</label>
    </ligand>
</feature>
<sequence>MLIDTHAHLYWDLFSKDLNEVIDRSLEARVTTIINVGIDIEKSKQALKQTEKLSKIKNLSVYSTIGIHPHEAVKFGGLDELEEIYKSNPEKVVAVGECGLDYFLQEEYIKLPDGTSLSEDQVKNLQRKLFQAQIDLAKKLNLPLIVHCRDDRSKNPSNTECWDEVLEMTKDWFGIYHCYSGLPHNTKYIIHNTNFLISFAAIITYPKNDYLREAAKILPLERIVLETDCPFLPPQSKRGQRNEPAGVREIAEVIANLKRLPLEEIALQTTKNVKIVFNL</sequence>
<dbReference type="CDD" id="cd01310">
    <property type="entry name" value="TatD_DNAse"/>
    <property type="match status" value="1"/>
</dbReference>
<dbReference type="GO" id="GO:0046872">
    <property type="term" value="F:metal ion binding"/>
    <property type="evidence" value="ECO:0007669"/>
    <property type="project" value="UniProtKB-KW"/>
</dbReference>
<evidence type="ECO:0008006" key="6">
    <source>
        <dbReference type="Google" id="ProtNLM"/>
    </source>
</evidence>
<dbReference type="FunFam" id="3.20.20.140:FF:000005">
    <property type="entry name" value="TatD family hydrolase"/>
    <property type="match status" value="1"/>
</dbReference>
<evidence type="ECO:0000256" key="2">
    <source>
        <dbReference type="ARBA" id="ARBA00022801"/>
    </source>
</evidence>
<dbReference type="NCBIfam" id="TIGR00010">
    <property type="entry name" value="YchF/TatD family DNA exonuclease"/>
    <property type="match status" value="1"/>
</dbReference>
<dbReference type="InterPro" id="IPR015991">
    <property type="entry name" value="TatD/YcfH-like"/>
</dbReference>
<keyword evidence="1 3" id="KW-0479">Metal-binding</keyword>
<reference evidence="4 5" key="1">
    <citation type="journal article" date="2016" name="Nat. Commun.">
        <title>Thousands of microbial genomes shed light on interconnected biogeochemical processes in an aquifer system.</title>
        <authorList>
            <person name="Anantharaman K."/>
            <person name="Brown C.T."/>
            <person name="Hug L.A."/>
            <person name="Sharon I."/>
            <person name="Castelle C.J."/>
            <person name="Probst A.J."/>
            <person name="Thomas B.C."/>
            <person name="Singh A."/>
            <person name="Wilkins M.J."/>
            <person name="Karaoz U."/>
            <person name="Brodie E.L."/>
            <person name="Williams K.H."/>
            <person name="Hubbard S.S."/>
            <person name="Banfield J.F."/>
        </authorList>
    </citation>
    <scope>NUCLEOTIDE SEQUENCE [LARGE SCALE GENOMIC DNA]</scope>
</reference>
<name>A0A1F5JE17_9BACT</name>
<protein>
    <recommendedName>
        <fullName evidence="6">Hydrolase TatD</fullName>
    </recommendedName>
</protein>
<dbReference type="SUPFAM" id="SSF51556">
    <property type="entry name" value="Metallo-dependent hydrolases"/>
    <property type="match status" value="1"/>
</dbReference>
<feature type="binding site" evidence="3">
    <location>
        <position position="147"/>
    </location>
    <ligand>
        <name>a divalent metal cation</name>
        <dbReference type="ChEBI" id="CHEBI:60240"/>
        <label>2</label>
    </ligand>
</feature>
<dbReference type="GO" id="GO:0005829">
    <property type="term" value="C:cytosol"/>
    <property type="evidence" value="ECO:0007669"/>
    <property type="project" value="TreeGrafter"/>
</dbReference>
<dbReference type="GO" id="GO:0016788">
    <property type="term" value="F:hydrolase activity, acting on ester bonds"/>
    <property type="evidence" value="ECO:0007669"/>
    <property type="project" value="InterPro"/>
</dbReference>
<dbReference type="PROSITE" id="PS01091">
    <property type="entry name" value="TATD_3"/>
    <property type="match status" value="1"/>
</dbReference>
<dbReference type="InterPro" id="IPR032466">
    <property type="entry name" value="Metal_Hydrolase"/>
</dbReference>
<dbReference type="Proteomes" id="UP000177042">
    <property type="component" value="Unassembled WGS sequence"/>
</dbReference>
<dbReference type="InterPro" id="IPR018228">
    <property type="entry name" value="DNase_TatD-rel_CS"/>
</dbReference>
<gene>
    <name evidence="4" type="ORF">A3C26_03055</name>
</gene>
<evidence type="ECO:0000313" key="5">
    <source>
        <dbReference type="Proteomes" id="UP000177042"/>
    </source>
</evidence>
<feature type="binding site" evidence="3">
    <location>
        <position position="97"/>
    </location>
    <ligand>
        <name>a divalent metal cation</name>
        <dbReference type="ChEBI" id="CHEBI:60240"/>
        <label>1</label>
    </ligand>
</feature>
<dbReference type="GO" id="GO:0004536">
    <property type="term" value="F:DNA nuclease activity"/>
    <property type="evidence" value="ECO:0007669"/>
    <property type="project" value="InterPro"/>
</dbReference>
<dbReference type="AlphaFoldDB" id="A0A1F5JE17"/>
<feature type="binding site" evidence="3">
    <location>
        <position position="177"/>
    </location>
    <ligand>
        <name>a divalent metal cation</name>
        <dbReference type="ChEBI" id="CHEBI:60240"/>
        <label>2</label>
    </ligand>
</feature>
<comment type="caution">
    <text evidence="4">The sequence shown here is derived from an EMBL/GenBank/DDBJ whole genome shotgun (WGS) entry which is preliminary data.</text>
</comment>
<dbReference type="PANTHER" id="PTHR46124:SF2">
    <property type="entry name" value="D-AMINOACYL-TRNA DEACYLASE"/>
    <property type="match status" value="1"/>
</dbReference>
<evidence type="ECO:0000256" key="3">
    <source>
        <dbReference type="PIRSR" id="PIRSR005902-1"/>
    </source>
</evidence>
<evidence type="ECO:0000313" key="4">
    <source>
        <dbReference type="EMBL" id="OGE26856.1"/>
    </source>
</evidence>
<evidence type="ECO:0000256" key="1">
    <source>
        <dbReference type="ARBA" id="ARBA00022723"/>
    </source>
</evidence>
<dbReference type="EMBL" id="MFCX01000002">
    <property type="protein sequence ID" value="OGE26856.1"/>
    <property type="molecule type" value="Genomic_DNA"/>
</dbReference>
<keyword evidence="2" id="KW-0378">Hydrolase</keyword>
<dbReference type="PIRSF" id="PIRSF005902">
    <property type="entry name" value="DNase_TatD"/>
    <property type="match status" value="1"/>
</dbReference>
<dbReference type="Gene3D" id="3.20.20.140">
    <property type="entry name" value="Metal-dependent hydrolases"/>
    <property type="match status" value="1"/>
</dbReference>
<feature type="binding site" evidence="3">
    <location>
        <position position="228"/>
    </location>
    <ligand>
        <name>a divalent metal cation</name>
        <dbReference type="ChEBI" id="CHEBI:60240"/>
        <label>1</label>
    </ligand>
</feature>
<organism evidence="4 5">
    <name type="scientific">Candidatus Daviesbacteria bacterium RIFCSPHIGHO2_02_FULL_39_12</name>
    <dbReference type="NCBI Taxonomy" id="1797770"/>
    <lineage>
        <taxon>Bacteria</taxon>
        <taxon>Candidatus Daviesiibacteriota</taxon>
    </lineage>
</organism>